<comment type="similarity">
    <text evidence="1">Belongs to the leucine-binding protein family.</text>
</comment>
<keyword evidence="4" id="KW-0029">Amino-acid transport</keyword>
<dbReference type="AlphaFoldDB" id="A0A6A7Y0Z3"/>
<organism evidence="7 8">
    <name type="scientific">Segnochrobactrum spirostomi</name>
    <dbReference type="NCBI Taxonomy" id="2608987"/>
    <lineage>
        <taxon>Bacteria</taxon>
        <taxon>Pseudomonadati</taxon>
        <taxon>Pseudomonadota</taxon>
        <taxon>Alphaproteobacteria</taxon>
        <taxon>Hyphomicrobiales</taxon>
        <taxon>Segnochrobactraceae</taxon>
        <taxon>Segnochrobactrum</taxon>
    </lineage>
</organism>
<dbReference type="CDD" id="cd06346">
    <property type="entry name" value="PBP1_ABC_ligand_binding-like"/>
    <property type="match status" value="1"/>
</dbReference>
<comment type="caution">
    <text evidence="7">The sequence shown here is derived from an EMBL/GenBank/DDBJ whole genome shotgun (WGS) entry which is preliminary data.</text>
</comment>
<dbReference type="RefSeq" id="WP_153479822.1">
    <property type="nucleotide sequence ID" value="NZ_VWNA01000001.1"/>
</dbReference>
<feature type="signal peptide" evidence="5">
    <location>
        <begin position="1"/>
        <end position="26"/>
    </location>
</feature>
<dbReference type="Proteomes" id="UP000332515">
    <property type="component" value="Unassembled WGS sequence"/>
</dbReference>
<evidence type="ECO:0000256" key="5">
    <source>
        <dbReference type="SAM" id="SignalP"/>
    </source>
</evidence>
<evidence type="ECO:0000256" key="2">
    <source>
        <dbReference type="ARBA" id="ARBA00022448"/>
    </source>
</evidence>
<feature type="chain" id="PRO_5025548166" evidence="5">
    <location>
        <begin position="27"/>
        <end position="422"/>
    </location>
</feature>
<accession>A0A6A7Y0Z3</accession>
<dbReference type="InterPro" id="IPR028081">
    <property type="entry name" value="Leu-bd"/>
</dbReference>
<dbReference type="InterPro" id="IPR028082">
    <property type="entry name" value="Peripla_BP_I"/>
</dbReference>
<dbReference type="PANTHER" id="PTHR30483:SF6">
    <property type="entry name" value="PERIPLASMIC BINDING PROTEIN OF ABC TRANSPORTER FOR NATURAL AMINO ACIDS"/>
    <property type="match status" value="1"/>
</dbReference>
<feature type="domain" description="Leucine-binding protein" evidence="6">
    <location>
        <begin position="30"/>
        <end position="344"/>
    </location>
</feature>
<keyword evidence="3 5" id="KW-0732">Signal</keyword>
<dbReference type="InterPro" id="IPR000709">
    <property type="entry name" value="Leu_Ile_Val-bd"/>
</dbReference>
<dbReference type="Pfam" id="PF13458">
    <property type="entry name" value="Peripla_BP_6"/>
    <property type="match status" value="1"/>
</dbReference>
<proteinExistence type="inferred from homology"/>
<protein>
    <submittedName>
        <fullName evidence="7">ABC transporter substrate-binding protein</fullName>
    </submittedName>
</protein>
<dbReference type="EMBL" id="VWNA01000001">
    <property type="protein sequence ID" value="MQT12573.1"/>
    <property type="molecule type" value="Genomic_DNA"/>
</dbReference>
<evidence type="ECO:0000259" key="6">
    <source>
        <dbReference type="Pfam" id="PF13458"/>
    </source>
</evidence>
<dbReference type="PANTHER" id="PTHR30483">
    <property type="entry name" value="LEUCINE-SPECIFIC-BINDING PROTEIN"/>
    <property type="match status" value="1"/>
</dbReference>
<keyword evidence="8" id="KW-1185">Reference proteome</keyword>
<dbReference type="Gene3D" id="3.40.50.2300">
    <property type="match status" value="2"/>
</dbReference>
<dbReference type="GO" id="GO:0006865">
    <property type="term" value="P:amino acid transport"/>
    <property type="evidence" value="ECO:0007669"/>
    <property type="project" value="UniProtKB-KW"/>
</dbReference>
<evidence type="ECO:0000256" key="1">
    <source>
        <dbReference type="ARBA" id="ARBA00010062"/>
    </source>
</evidence>
<keyword evidence="2" id="KW-0813">Transport</keyword>
<dbReference type="InterPro" id="IPR051010">
    <property type="entry name" value="BCAA_transport"/>
</dbReference>
<evidence type="ECO:0000256" key="3">
    <source>
        <dbReference type="ARBA" id="ARBA00022729"/>
    </source>
</evidence>
<dbReference type="SUPFAM" id="SSF53822">
    <property type="entry name" value="Periplasmic binding protein-like I"/>
    <property type="match status" value="1"/>
</dbReference>
<sequence>MKHTFLAAVSALALLSVQGGLTAAQAADCTIPVGVVMELTGPAGEYGQAGAKSVEMAFRDINEAGGVNGCKLVTDTRDSQSQGNVAVDAATQLVQVKKVPVVIGGIISSVTIPILTSVTAPAKVVQVSPASSSPTLTALGRDGKTNGIFFRTITSDALQGVAAAKYAVDQGLKKLSIIYVNNDFGVNMVKEFSRAYKALGGEIVSATPYNEKQSSYQSEVTAALGGSPEGLYLVSYPVDGATIARTWISQGGPQKFLLNDGMNSTDFIEAVGADYLNGAYGTSSGTSPTKSTAYFNENYKAFSNIDPSNPAADRSYDAGAIVGLAIAEAGSQDPAKIREAIYKVVDPNGTPIYAGKEEFAKALKLIKEGKPIRYEGVIGPVTFDQYGDITGPFRLWKITDGKVTTTGEMTTDDVAKLQAQIK</sequence>
<gene>
    <name evidence="7" type="ORF">F0357_07850</name>
</gene>
<reference evidence="7 8" key="1">
    <citation type="submission" date="2019-09" db="EMBL/GenBank/DDBJ databases">
        <title>Segnochrobactrum spirostomi gen. nov., sp. nov., isolated from the ciliate Spirostomum cf. yagiui and description of a novel family, Segnochrobactraceae fam. nov. within the order Rhizobiales of the class Alphaproteobacteria.</title>
        <authorList>
            <person name="Akter S."/>
            <person name="Shazib S.U.A."/>
            <person name="Shin M.K."/>
        </authorList>
    </citation>
    <scope>NUCLEOTIDE SEQUENCE [LARGE SCALE GENOMIC DNA]</scope>
    <source>
        <strain evidence="7 8">Sp-1</strain>
    </source>
</reference>
<evidence type="ECO:0000313" key="8">
    <source>
        <dbReference type="Proteomes" id="UP000332515"/>
    </source>
</evidence>
<name>A0A6A7Y0Z3_9HYPH</name>
<evidence type="ECO:0000313" key="7">
    <source>
        <dbReference type="EMBL" id="MQT12573.1"/>
    </source>
</evidence>
<evidence type="ECO:0000256" key="4">
    <source>
        <dbReference type="ARBA" id="ARBA00022970"/>
    </source>
</evidence>
<dbReference type="PRINTS" id="PR00337">
    <property type="entry name" value="LEUILEVALBP"/>
</dbReference>